<protein>
    <recommendedName>
        <fullName evidence="3">Bacterial surface antigen (D15) domain-containing protein</fullName>
    </recommendedName>
</protein>
<keyword evidence="2" id="KW-0472">Membrane</keyword>
<gene>
    <name evidence="4" type="ORF">METZ01_LOCUS10827</name>
</gene>
<proteinExistence type="predicted"/>
<name>A0A381NWV6_9ZZZZ</name>
<dbReference type="Pfam" id="PF01103">
    <property type="entry name" value="Omp85"/>
    <property type="match status" value="1"/>
</dbReference>
<dbReference type="Gene3D" id="3.10.20.310">
    <property type="entry name" value="membrane protein fhac"/>
    <property type="match status" value="1"/>
</dbReference>
<evidence type="ECO:0000313" key="4">
    <source>
        <dbReference type="EMBL" id="SUZ57973.1"/>
    </source>
</evidence>
<dbReference type="GO" id="GO:0019867">
    <property type="term" value="C:outer membrane"/>
    <property type="evidence" value="ECO:0007669"/>
    <property type="project" value="InterPro"/>
</dbReference>
<evidence type="ECO:0000256" key="2">
    <source>
        <dbReference type="ARBA" id="ARBA00023136"/>
    </source>
</evidence>
<dbReference type="EMBL" id="UINC01000590">
    <property type="protein sequence ID" value="SUZ57973.1"/>
    <property type="molecule type" value="Genomic_DNA"/>
</dbReference>
<evidence type="ECO:0000259" key="3">
    <source>
        <dbReference type="Pfam" id="PF01103"/>
    </source>
</evidence>
<organism evidence="4">
    <name type="scientific">marine metagenome</name>
    <dbReference type="NCBI Taxonomy" id="408172"/>
    <lineage>
        <taxon>unclassified sequences</taxon>
        <taxon>metagenomes</taxon>
        <taxon>ecological metagenomes</taxon>
    </lineage>
</organism>
<accession>A0A381NWV6</accession>
<comment type="subcellular location">
    <subcellularLocation>
        <location evidence="1">Membrane</location>
    </subcellularLocation>
</comment>
<feature type="domain" description="Bacterial surface antigen (D15)" evidence="3">
    <location>
        <begin position="116"/>
        <end position="413"/>
    </location>
</feature>
<dbReference type="Gene3D" id="2.40.160.50">
    <property type="entry name" value="membrane protein fhac: a member of the omp85/tpsb transporter family"/>
    <property type="match status" value="1"/>
</dbReference>
<sequence length="413" mass="48303">MFTLFLSNVFGFDYKPNISDIKIIGLSKTKPYIIKREIHHPINFAIDSSVADLDRNRIFNLGLFDEVNWSLVPLENGDVILQFSLIESLHRIPPVILPVYDEEKGWSLRGAFLINNFQGKNRNIELNGSIGGQKKIQFMYYDPWIFGNHVSLFMYIEKSSYDHLFLDRSVQTNTIRVDLGKWHGEKIKLRFSPITSNRSFTNKDTLRYNYFIPEMKLEYDSRDIYWNPKKGIRLINKFVPMIGQNKFIIWDQSYSIYLPLFDSTHDITLAINTTLKKKWGYKADVWLSYFGNSYNIRGWDLPDVKKKSLISESYRFGHEYIFTTIEIRKLIVPKHHSRLGLLNGLSIVGFFDGGFITNDWPKIKDEKLMGGAGVGIRIPIPMLESIRIDLGWGLRERKFKRKPVIHIAIQQKF</sequence>
<dbReference type="InterPro" id="IPR000184">
    <property type="entry name" value="Bac_surfAg_D15"/>
</dbReference>
<dbReference type="AlphaFoldDB" id="A0A381NWV6"/>
<evidence type="ECO:0000256" key="1">
    <source>
        <dbReference type="ARBA" id="ARBA00004370"/>
    </source>
</evidence>
<reference evidence="4" key="1">
    <citation type="submission" date="2018-05" db="EMBL/GenBank/DDBJ databases">
        <authorList>
            <person name="Lanie J.A."/>
            <person name="Ng W.-L."/>
            <person name="Kazmierczak K.M."/>
            <person name="Andrzejewski T.M."/>
            <person name="Davidsen T.M."/>
            <person name="Wayne K.J."/>
            <person name="Tettelin H."/>
            <person name="Glass J.I."/>
            <person name="Rusch D."/>
            <person name="Podicherti R."/>
            <person name="Tsui H.-C.T."/>
            <person name="Winkler M.E."/>
        </authorList>
    </citation>
    <scope>NUCLEOTIDE SEQUENCE</scope>
</reference>